<dbReference type="PROSITE" id="PS51354">
    <property type="entry name" value="GLUTAREDOXIN_2"/>
    <property type="match status" value="1"/>
</dbReference>
<evidence type="ECO:0000313" key="2">
    <source>
        <dbReference type="EMBL" id="KAJ6637067.1"/>
    </source>
</evidence>
<dbReference type="AlphaFoldDB" id="A0A9Q0RY74"/>
<keyword evidence="3" id="KW-1185">Reference proteome</keyword>
<proteinExistence type="predicted"/>
<dbReference type="CDD" id="cd03031">
    <property type="entry name" value="GRX_GRX_like"/>
    <property type="match status" value="1"/>
</dbReference>
<gene>
    <name evidence="2" type="ORF">Bhyg_09793</name>
</gene>
<evidence type="ECO:0000259" key="1">
    <source>
        <dbReference type="Pfam" id="PF00462"/>
    </source>
</evidence>
<dbReference type="Proteomes" id="UP001151699">
    <property type="component" value="Chromosome X"/>
</dbReference>
<protein>
    <submittedName>
        <fullName evidence="2">Glutaredoxin domain-containing cysteine-rich protein</fullName>
    </submittedName>
</protein>
<dbReference type="SUPFAM" id="SSF52833">
    <property type="entry name" value="Thioredoxin-like"/>
    <property type="match status" value="1"/>
</dbReference>
<dbReference type="PANTHER" id="PTHR46990">
    <property type="entry name" value="GLUTAREDOXIN DOMAIN-CONTAINING CYSTEINE-RICH PROTEIN 1"/>
    <property type="match status" value="1"/>
</dbReference>
<dbReference type="GO" id="GO:0007605">
    <property type="term" value="P:sensory perception of sound"/>
    <property type="evidence" value="ECO:0007669"/>
    <property type="project" value="InterPro"/>
</dbReference>
<dbReference type="InterPro" id="IPR036249">
    <property type="entry name" value="Thioredoxin-like_sf"/>
</dbReference>
<dbReference type="InterPro" id="IPR042797">
    <property type="entry name" value="GRXCR1"/>
</dbReference>
<dbReference type="PANTHER" id="PTHR46990:SF1">
    <property type="entry name" value="GLUTAREDOXIN DOMAIN-CONTAINING CYSTEINE-RICH PROTEIN 1"/>
    <property type="match status" value="1"/>
</dbReference>
<dbReference type="Pfam" id="PF23733">
    <property type="entry name" value="GRXCR1-2_C"/>
    <property type="match status" value="1"/>
</dbReference>
<reference evidence="2" key="1">
    <citation type="submission" date="2022-07" db="EMBL/GenBank/DDBJ databases">
        <authorList>
            <person name="Trinca V."/>
            <person name="Uliana J.V.C."/>
            <person name="Torres T.T."/>
            <person name="Ward R.J."/>
            <person name="Monesi N."/>
        </authorList>
    </citation>
    <scope>NUCLEOTIDE SEQUENCE</scope>
    <source>
        <strain evidence="2">HSMRA1968</strain>
        <tissue evidence="2">Whole embryos</tissue>
    </source>
</reference>
<feature type="domain" description="Glutaredoxin" evidence="1">
    <location>
        <begin position="17"/>
        <end position="84"/>
    </location>
</feature>
<dbReference type="Gene3D" id="3.40.30.10">
    <property type="entry name" value="Glutaredoxin"/>
    <property type="match status" value="1"/>
</dbReference>
<dbReference type="EMBL" id="WJQU01000003">
    <property type="protein sequence ID" value="KAJ6637067.1"/>
    <property type="molecule type" value="Genomic_DNA"/>
</dbReference>
<feature type="non-terminal residue" evidence="2">
    <location>
        <position position="164"/>
    </location>
</feature>
<sequence length="164" mass="18701">MQHSNVKNFKEKDAGKVVLYTTSMGVVRETYAKCANVKQILRTLLVKFEERDVFMSTEYQNEIKNRMQSDDILVPQLFVDGQHIGGADQVERLNENGELRQMLKLYKSISSTFTCPVCGGYRLLPCPSCKGSKKSIHRNHFTTEFVALKCMNCDEVGLVKCYNC</sequence>
<dbReference type="OrthoDB" id="423313at2759"/>
<name>A0A9Q0RY74_9DIPT</name>
<dbReference type="Pfam" id="PF00462">
    <property type="entry name" value="Glutaredoxin"/>
    <property type="match status" value="1"/>
</dbReference>
<dbReference type="InterPro" id="IPR002109">
    <property type="entry name" value="Glutaredoxin"/>
</dbReference>
<organism evidence="2 3">
    <name type="scientific">Pseudolycoriella hygida</name>
    <dbReference type="NCBI Taxonomy" id="35572"/>
    <lineage>
        <taxon>Eukaryota</taxon>
        <taxon>Metazoa</taxon>
        <taxon>Ecdysozoa</taxon>
        <taxon>Arthropoda</taxon>
        <taxon>Hexapoda</taxon>
        <taxon>Insecta</taxon>
        <taxon>Pterygota</taxon>
        <taxon>Neoptera</taxon>
        <taxon>Endopterygota</taxon>
        <taxon>Diptera</taxon>
        <taxon>Nematocera</taxon>
        <taxon>Sciaroidea</taxon>
        <taxon>Sciaridae</taxon>
        <taxon>Pseudolycoriella</taxon>
    </lineage>
</organism>
<evidence type="ECO:0000313" key="3">
    <source>
        <dbReference type="Proteomes" id="UP001151699"/>
    </source>
</evidence>
<accession>A0A9Q0RY74</accession>
<comment type="caution">
    <text evidence="2">The sequence shown here is derived from an EMBL/GenBank/DDBJ whole genome shotgun (WGS) entry which is preliminary data.</text>
</comment>